<evidence type="ECO:0000256" key="5">
    <source>
        <dbReference type="ARBA" id="ARBA00023136"/>
    </source>
</evidence>
<feature type="transmembrane region" description="Helical" evidence="6">
    <location>
        <begin position="120"/>
        <end position="138"/>
    </location>
</feature>
<keyword evidence="8" id="KW-1185">Reference proteome</keyword>
<dbReference type="PANTHER" id="PTHR31885:SF6">
    <property type="entry name" value="GH04784P"/>
    <property type="match status" value="1"/>
</dbReference>
<dbReference type="AlphaFoldDB" id="A0A239IE67"/>
<keyword evidence="5 6" id="KW-0472">Membrane</keyword>
<dbReference type="Pfam" id="PF07947">
    <property type="entry name" value="YhhN"/>
    <property type="match status" value="1"/>
</dbReference>
<keyword evidence="4 6" id="KW-1133">Transmembrane helix</keyword>
<feature type="transmembrane region" description="Helical" evidence="6">
    <location>
        <begin position="47"/>
        <end position="64"/>
    </location>
</feature>
<dbReference type="Proteomes" id="UP000198415">
    <property type="component" value="Unassembled WGS sequence"/>
</dbReference>
<comment type="similarity">
    <text evidence="2">Belongs to the TMEM86 family.</text>
</comment>
<keyword evidence="3 6" id="KW-0812">Transmembrane</keyword>
<dbReference type="OrthoDB" id="4227931at2"/>
<evidence type="ECO:0000256" key="3">
    <source>
        <dbReference type="ARBA" id="ARBA00022692"/>
    </source>
</evidence>
<feature type="transmembrane region" description="Helical" evidence="6">
    <location>
        <begin position="96"/>
        <end position="114"/>
    </location>
</feature>
<feature type="transmembrane region" description="Helical" evidence="6">
    <location>
        <begin position="22"/>
        <end position="40"/>
    </location>
</feature>
<dbReference type="GO" id="GO:0016787">
    <property type="term" value="F:hydrolase activity"/>
    <property type="evidence" value="ECO:0007669"/>
    <property type="project" value="TreeGrafter"/>
</dbReference>
<gene>
    <name evidence="7" type="ORF">SAMN06264365_12872</name>
</gene>
<evidence type="ECO:0000256" key="4">
    <source>
        <dbReference type="ARBA" id="ARBA00022989"/>
    </source>
</evidence>
<dbReference type="EMBL" id="FZNR01000028">
    <property type="protein sequence ID" value="SNS91861.1"/>
    <property type="molecule type" value="Genomic_DNA"/>
</dbReference>
<dbReference type="InterPro" id="IPR012506">
    <property type="entry name" value="TMEM86B-like"/>
</dbReference>
<comment type="subcellular location">
    <subcellularLocation>
        <location evidence="1">Membrane</location>
        <topology evidence="1">Multi-pass membrane protein</topology>
    </subcellularLocation>
</comment>
<organism evidence="7 8">
    <name type="scientific">Actinoplanes regularis</name>
    <dbReference type="NCBI Taxonomy" id="52697"/>
    <lineage>
        <taxon>Bacteria</taxon>
        <taxon>Bacillati</taxon>
        <taxon>Actinomycetota</taxon>
        <taxon>Actinomycetes</taxon>
        <taxon>Micromonosporales</taxon>
        <taxon>Micromonosporaceae</taxon>
        <taxon>Actinoplanes</taxon>
    </lineage>
</organism>
<feature type="transmembrane region" description="Helical" evidence="6">
    <location>
        <begin position="172"/>
        <end position="191"/>
    </location>
</feature>
<evidence type="ECO:0000313" key="8">
    <source>
        <dbReference type="Proteomes" id="UP000198415"/>
    </source>
</evidence>
<dbReference type="GO" id="GO:0016020">
    <property type="term" value="C:membrane"/>
    <property type="evidence" value="ECO:0007669"/>
    <property type="project" value="UniProtKB-SubCell"/>
</dbReference>
<evidence type="ECO:0000256" key="1">
    <source>
        <dbReference type="ARBA" id="ARBA00004141"/>
    </source>
</evidence>
<evidence type="ECO:0000313" key="7">
    <source>
        <dbReference type="EMBL" id="SNS91861.1"/>
    </source>
</evidence>
<proteinExistence type="inferred from homology"/>
<evidence type="ECO:0000256" key="6">
    <source>
        <dbReference type="SAM" id="Phobius"/>
    </source>
</evidence>
<feature type="transmembrane region" description="Helical" evidence="6">
    <location>
        <begin position="70"/>
        <end position="89"/>
    </location>
</feature>
<name>A0A239IE67_9ACTN</name>
<accession>A0A239IE67</accession>
<dbReference type="PANTHER" id="PTHR31885">
    <property type="entry name" value="GH04784P"/>
    <property type="match status" value="1"/>
</dbReference>
<protein>
    <submittedName>
        <fullName evidence="7">Uncharacterized membrane protein YhhN</fullName>
    </submittedName>
</protein>
<reference evidence="7 8" key="1">
    <citation type="submission" date="2017-06" db="EMBL/GenBank/DDBJ databases">
        <authorList>
            <person name="Kim H.J."/>
            <person name="Triplett B.A."/>
        </authorList>
    </citation>
    <scope>NUCLEOTIDE SEQUENCE [LARGE SCALE GENOMIC DNA]</scope>
    <source>
        <strain evidence="7 8">DSM 43151</strain>
    </source>
</reference>
<dbReference type="RefSeq" id="WP_089298529.1">
    <property type="nucleotide sequence ID" value="NZ_BOMU01000099.1"/>
</dbReference>
<evidence type="ECO:0000256" key="2">
    <source>
        <dbReference type="ARBA" id="ARBA00007375"/>
    </source>
</evidence>
<feature type="transmembrane region" description="Helical" evidence="6">
    <location>
        <begin position="145"/>
        <end position="166"/>
    </location>
</feature>
<sequence length="207" mass="21621">MIPLFVTVAIAEIISVAADWTVLQWITKPLLAPLLIVYLLRYQRPGLVVVALGFATAGDIALLIPGQSAFLAGMLCFLGAQVCFIVAFLRRARPVRLAFAGYGLIWVLANALLWDRLGALRVPVLLYSLALIAMAAAAAGVSRRVAVGGALFVVSDLLIGMGAAGLRAPAHGALVMTTYVAALALIVTGWVREHRAAAPLAASALPG</sequence>